<dbReference type="Gene3D" id="3.10.450.50">
    <property type="match status" value="1"/>
</dbReference>
<sequence length="130" mass="14300">MNNSPMMKQALLAYVDAFNAGDAERLLALFAEEATVEDPVGLEPKRGRAEFEQFFRYAISGGAKLELVAPPRASFSNHAAVTFIVHTEMEGRAVGIHVTDVMTFDENGKIVHMRAFWGQDDVRTADSPNA</sequence>
<gene>
    <name evidence="2" type="ORF">I532_16738</name>
</gene>
<dbReference type="STRING" id="1300222.I532_16738"/>
<dbReference type="RefSeq" id="WP_003389629.1">
    <property type="nucleotide sequence ID" value="NZ_APBN01000007.1"/>
</dbReference>
<keyword evidence="3" id="KW-1185">Reference proteome</keyword>
<dbReference type="PATRIC" id="fig|1300222.3.peg.3504"/>
<dbReference type="SUPFAM" id="SSF54427">
    <property type="entry name" value="NTF2-like"/>
    <property type="match status" value="1"/>
</dbReference>
<feature type="domain" description="SnoaL-like" evidence="1">
    <location>
        <begin position="13"/>
        <end position="113"/>
    </location>
</feature>
<reference evidence="2 3" key="1">
    <citation type="submission" date="2013-03" db="EMBL/GenBank/DDBJ databases">
        <title>Assembly of a new bacterial strain Brevibacillus borstelensis AK1.</title>
        <authorList>
            <person name="Rajan I."/>
            <person name="PoliReddy D."/>
            <person name="Sugumar T."/>
            <person name="Rathinam K."/>
            <person name="Alqarawi S."/>
            <person name="Khalil A.B."/>
            <person name="Sivakumar N."/>
        </authorList>
    </citation>
    <scope>NUCLEOTIDE SEQUENCE [LARGE SCALE GENOMIC DNA]</scope>
    <source>
        <strain evidence="2 3">AK1</strain>
    </source>
</reference>
<protein>
    <submittedName>
        <fullName evidence="2">Steroid delta-isomerase</fullName>
    </submittedName>
</protein>
<accession>M8E827</accession>
<dbReference type="AlphaFoldDB" id="M8E827"/>
<dbReference type="GO" id="GO:0016853">
    <property type="term" value="F:isomerase activity"/>
    <property type="evidence" value="ECO:0007669"/>
    <property type="project" value="UniProtKB-KW"/>
</dbReference>
<evidence type="ECO:0000259" key="1">
    <source>
        <dbReference type="Pfam" id="PF12680"/>
    </source>
</evidence>
<dbReference type="InterPro" id="IPR037401">
    <property type="entry name" value="SnoaL-like"/>
</dbReference>
<evidence type="ECO:0000313" key="3">
    <source>
        <dbReference type="Proteomes" id="UP000012081"/>
    </source>
</evidence>
<evidence type="ECO:0000313" key="2">
    <source>
        <dbReference type="EMBL" id="EMT51590.1"/>
    </source>
</evidence>
<dbReference type="InterPro" id="IPR032710">
    <property type="entry name" value="NTF2-like_dom_sf"/>
</dbReference>
<proteinExistence type="predicted"/>
<dbReference type="OrthoDB" id="4942966at2"/>
<dbReference type="EMBL" id="APBN01000007">
    <property type="protein sequence ID" value="EMT51590.1"/>
    <property type="molecule type" value="Genomic_DNA"/>
</dbReference>
<organism evidence="2 3">
    <name type="scientific">Brevibacillus borstelensis AK1</name>
    <dbReference type="NCBI Taxonomy" id="1300222"/>
    <lineage>
        <taxon>Bacteria</taxon>
        <taxon>Bacillati</taxon>
        <taxon>Bacillota</taxon>
        <taxon>Bacilli</taxon>
        <taxon>Bacillales</taxon>
        <taxon>Paenibacillaceae</taxon>
        <taxon>Brevibacillus</taxon>
    </lineage>
</organism>
<name>M8E827_9BACL</name>
<keyword evidence="2" id="KW-0413">Isomerase</keyword>
<dbReference type="Proteomes" id="UP000012081">
    <property type="component" value="Unassembled WGS sequence"/>
</dbReference>
<dbReference type="Pfam" id="PF12680">
    <property type="entry name" value="SnoaL_2"/>
    <property type="match status" value="1"/>
</dbReference>
<comment type="caution">
    <text evidence="2">The sequence shown here is derived from an EMBL/GenBank/DDBJ whole genome shotgun (WGS) entry which is preliminary data.</text>
</comment>